<dbReference type="PRINTS" id="PR00068">
    <property type="entry name" value="CUZNDISMTASE"/>
</dbReference>
<sequence>MAFMSWIQALPRIALYGEGSSTTENFTITMMGSVERGSTILLREIVVEPLKPVSTLPGLSNTLIERFICLRKWGFKQQISEEKNLKESIANILKHSGGFRRHARWAEKFRKLKGHYLAIVHEVVEKVCGAIINGEFGHCESWGMPLLHDLGSQRSNKKKAFLLVESHPMLKHQGPYFNPSRKDHGALEDKNSHVGDLGNVIVGEDGTINFKIVDKQIPFTGSNSIVERVVVVHIDPDDLGKGVIGLQGLTSSIDTHGIVLRLLDSPLFNFLLNFDLYRNVKSITMSLGNPMYS</sequence>
<keyword evidence="1" id="KW-0186">Copper</keyword>
<proteinExistence type="predicted"/>
<reference evidence="3" key="1">
    <citation type="journal article" date="2007" name="PLoS ONE">
        <title>The first genome sequence of an elite grapevine cultivar (Pinot noir Vitis vinifera L.): coping with a highly heterozygous genome.</title>
        <authorList>
            <person name="Velasco R."/>
            <person name="Zharkikh A."/>
            <person name="Troggio M."/>
            <person name="Cartwright D.A."/>
            <person name="Cestaro A."/>
            <person name="Pruss D."/>
            <person name="Pindo M."/>
            <person name="FitzGerald L.M."/>
            <person name="Vezzulli S."/>
            <person name="Reid J."/>
            <person name="Malacarne G."/>
            <person name="Iliev D."/>
            <person name="Coppola G."/>
            <person name="Wardell B."/>
            <person name="Micheletti D."/>
            <person name="Macalma T."/>
            <person name="Facci M."/>
            <person name="Mitchell J.T."/>
            <person name="Perazzolli M."/>
            <person name="Eldredge G."/>
            <person name="Gatto P."/>
            <person name="Oyzerski R."/>
            <person name="Moretto M."/>
            <person name="Gutin N."/>
            <person name="Stefanini M."/>
            <person name="Chen Y."/>
            <person name="Segala C."/>
            <person name="Davenport C."/>
            <person name="Dematte L."/>
            <person name="Mraz A."/>
            <person name="Battilana J."/>
            <person name="Stormo K."/>
            <person name="Costa F."/>
            <person name="Tao Q."/>
            <person name="Si-Ammour A."/>
            <person name="Harkins T."/>
            <person name="Lackey A."/>
            <person name="Perbost C."/>
            <person name="Taillon B."/>
            <person name="Stella A."/>
            <person name="Solovyev V."/>
            <person name="Fawcett J.A."/>
            <person name="Sterck L."/>
            <person name="Vandepoele K."/>
            <person name="Grando S.M."/>
            <person name="Toppo S."/>
            <person name="Moser C."/>
            <person name="Lanchbury J."/>
            <person name="Bogden R."/>
            <person name="Skolnick M."/>
            <person name="Sgaramella V."/>
            <person name="Bhatnagar S.K."/>
            <person name="Fontana P."/>
            <person name="Gutin A."/>
            <person name="Van de Peer Y."/>
            <person name="Salamini F."/>
            <person name="Viola R."/>
        </authorList>
    </citation>
    <scope>NUCLEOTIDE SEQUENCE</scope>
</reference>
<dbReference type="OrthoDB" id="2015551at2759"/>
<dbReference type="ExpressionAtlas" id="A5B5Y1">
    <property type="expression patterns" value="baseline"/>
</dbReference>
<evidence type="ECO:0000313" key="3">
    <source>
        <dbReference type="EMBL" id="CAN65274.1"/>
    </source>
</evidence>
<dbReference type="EMBL" id="AM447752">
    <property type="protein sequence ID" value="CAN65274.1"/>
    <property type="molecule type" value="Genomic_DNA"/>
</dbReference>
<dbReference type="Pfam" id="PF00080">
    <property type="entry name" value="Sod_Cu"/>
    <property type="match status" value="1"/>
</dbReference>
<evidence type="ECO:0000259" key="2">
    <source>
        <dbReference type="Pfam" id="PF00080"/>
    </source>
</evidence>
<dbReference type="PANTHER" id="PTHR10003">
    <property type="entry name" value="SUPEROXIDE DISMUTASE CU-ZN -RELATED"/>
    <property type="match status" value="1"/>
</dbReference>
<dbReference type="SUPFAM" id="SSF49329">
    <property type="entry name" value="Cu,Zn superoxide dismutase-like"/>
    <property type="match status" value="1"/>
</dbReference>
<dbReference type="Gene3D" id="2.60.40.200">
    <property type="entry name" value="Superoxide dismutase, copper/zinc binding domain"/>
    <property type="match status" value="1"/>
</dbReference>
<evidence type="ECO:0000256" key="1">
    <source>
        <dbReference type="ARBA" id="ARBA00023008"/>
    </source>
</evidence>
<dbReference type="GO" id="GO:0005507">
    <property type="term" value="F:copper ion binding"/>
    <property type="evidence" value="ECO:0007669"/>
    <property type="project" value="InterPro"/>
</dbReference>
<dbReference type="InterPro" id="IPR024134">
    <property type="entry name" value="SOD_Cu/Zn_/chaperone"/>
</dbReference>
<name>A5B5Y1_VITVI</name>
<dbReference type="FunFam" id="2.60.40.200:FF:000022">
    <property type="entry name" value="Uncharacterized protein"/>
    <property type="match status" value="1"/>
</dbReference>
<gene>
    <name evidence="3" type="ORF">VITISV_035555</name>
</gene>
<dbReference type="InterPro" id="IPR036423">
    <property type="entry name" value="SOD-like_Cu/Zn_dom_sf"/>
</dbReference>
<accession>A5B5Y1</accession>
<organism evidence="3">
    <name type="scientific">Vitis vinifera</name>
    <name type="common">Grape</name>
    <dbReference type="NCBI Taxonomy" id="29760"/>
    <lineage>
        <taxon>Eukaryota</taxon>
        <taxon>Viridiplantae</taxon>
        <taxon>Streptophyta</taxon>
        <taxon>Embryophyta</taxon>
        <taxon>Tracheophyta</taxon>
        <taxon>Spermatophyta</taxon>
        <taxon>Magnoliopsida</taxon>
        <taxon>eudicotyledons</taxon>
        <taxon>Gunneridae</taxon>
        <taxon>Pentapetalae</taxon>
        <taxon>rosids</taxon>
        <taxon>Vitales</taxon>
        <taxon>Vitaceae</taxon>
        <taxon>Viteae</taxon>
        <taxon>Vitis</taxon>
    </lineage>
</organism>
<dbReference type="GO" id="GO:0006801">
    <property type="term" value="P:superoxide metabolic process"/>
    <property type="evidence" value="ECO:0007669"/>
    <property type="project" value="InterPro"/>
</dbReference>
<protein>
    <recommendedName>
        <fullName evidence="2">Superoxide dismutase copper/zinc binding domain-containing protein</fullName>
    </recommendedName>
</protein>
<dbReference type="InterPro" id="IPR001424">
    <property type="entry name" value="SOD_Cu_Zn_dom"/>
</dbReference>
<feature type="domain" description="Superoxide dismutase copper/zinc binding" evidence="2">
    <location>
        <begin position="170"/>
        <end position="241"/>
    </location>
</feature>
<dbReference type="AlphaFoldDB" id="A5B5Y1"/>